<dbReference type="CDD" id="cd02947">
    <property type="entry name" value="TRX_family"/>
    <property type="match status" value="1"/>
</dbReference>
<feature type="domain" description="Thioredoxin" evidence="6">
    <location>
        <begin position="1"/>
        <end position="107"/>
    </location>
</feature>
<dbReference type="PANTHER" id="PTHR10438">
    <property type="entry name" value="THIOREDOXIN"/>
    <property type="match status" value="1"/>
</dbReference>
<feature type="site" description="Contributes to redox potential value" evidence="4">
    <location>
        <position position="33"/>
    </location>
</feature>
<dbReference type="Pfam" id="PF00085">
    <property type="entry name" value="Thioredoxin"/>
    <property type="match status" value="1"/>
</dbReference>
<reference evidence="7 8" key="1">
    <citation type="journal article" date="2015" name="Genome Announc.">
        <title>Draft Genome Sequence and Gene Annotation of the Entomopathogenic Fungus Verticillium hemipterigenum.</title>
        <authorList>
            <person name="Horn F."/>
            <person name="Habel A."/>
            <person name="Scharf D.H."/>
            <person name="Dworschak J."/>
            <person name="Brakhage A.A."/>
            <person name="Guthke R."/>
            <person name="Hertweck C."/>
            <person name="Linde J."/>
        </authorList>
    </citation>
    <scope>NUCLEOTIDE SEQUENCE [LARGE SCALE GENOMIC DNA]</scope>
</reference>
<dbReference type="InterPro" id="IPR050620">
    <property type="entry name" value="Thioredoxin_H-type-like"/>
</dbReference>
<keyword evidence="5" id="KW-0676">Redox-active center</keyword>
<dbReference type="EMBL" id="CDHN01000002">
    <property type="protein sequence ID" value="CEJ85708.1"/>
    <property type="molecule type" value="Genomic_DNA"/>
</dbReference>
<dbReference type="SUPFAM" id="SSF52833">
    <property type="entry name" value="Thioredoxin-like"/>
    <property type="match status" value="1"/>
</dbReference>
<organism evidence="7 8">
    <name type="scientific">[Torrubiella] hemipterigena</name>
    <dbReference type="NCBI Taxonomy" id="1531966"/>
    <lineage>
        <taxon>Eukaryota</taxon>
        <taxon>Fungi</taxon>
        <taxon>Dikarya</taxon>
        <taxon>Ascomycota</taxon>
        <taxon>Pezizomycotina</taxon>
        <taxon>Sordariomycetes</taxon>
        <taxon>Hypocreomycetidae</taxon>
        <taxon>Hypocreales</taxon>
        <taxon>Clavicipitaceae</taxon>
        <taxon>Clavicipitaceae incertae sedis</taxon>
        <taxon>'Torrubiella' clade</taxon>
    </lineage>
</organism>
<dbReference type="PRINTS" id="PR00421">
    <property type="entry name" value="THIOREDOXIN"/>
</dbReference>
<keyword evidence="1 5" id="KW-1015">Disulfide bond</keyword>
<dbReference type="InterPro" id="IPR013766">
    <property type="entry name" value="Thioredoxin_domain"/>
</dbReference>
<evidence type="ECO:0000256" key="5">
    <source>
        <dbReference type="PIRSR" id="PIRSR000077-4"/>
    </source>
</evidence>
<dbReference type="PIRSF" id="PIRSF000077">
    <property type="entry name" value="Thioredoxin"/>
    <property type="match status" value="1"/>
</dbReference>
<keyword evidence="8" id="KW-1185">Reference proteome</keyword>
<dbReference type="STRING" id="1531966.A0A0A1TEM1"/>
<protein>
    <recommendedName>
        <fullName evidence="3">Thioredoxin</fullName>
    </recommendedName>
</protein>
<comment type="similarity">
    <text evidence="2">Belongs to the thioredoxin family. Plant H-type subfamily.</text>
</comment>
<feature type="site" description="Deprotonates C-terminal active site Cys" evidence="4">
    <location>
        <position position="25"/>
    </location>
</feature>
<proteinExistence type="inferred from homology"/>
<dbReference type="GO" id="GO:0015035">
    <property type="term" value="F:protein-disulfide reductase activity"/>
    <property type="evidence" value="ECO:0007669"/>
    <property type="project" value="InterPro"/>
</dbReference>
<evidence type="ECO:0000313" key="7">
    <source>
        <dbReference type="EMBL" id="CEJ85708.1"/>
    </source>
</evidence>
<dbReference type="OrthoDB" id="10263751at2759"/>
<evidence type="ECO:0000256" key="3">
    <source>
        <dbReference type="PIRNR" id="PIRNR000077"/>
    </source>
</evidence>
<evidence type="ECO:0000256" key="1">
    <source>
        <dbReference type="ARBA" id="ARBA00023157"/>
    </source>
</evidence>
<dbReference type="Gene3D" id="3.40.30.10">
    <property type="entry name" value="Glutaredoxin"/>
    <property type="match status" value="1"/>
</dbReference>
<accession>A0A0A1TEM1</accession>
<dbReference type="InterPro" id="IPR005746">
    <property type="entry name" value="Thioredoxin"/>
</dbReference>
<gene>
    <name evidence="7" type="ORF">VHEMI03860</name>
</gene>
<dbReference type="InterPro" id="IPR036249">
    <property type="entry name" value="Thioredoxin-like_sf"/>
</dbReference>
<evidence type="ECO:0000313" key="8">
    <source>
        <dbReference type="Proteomes" id="UP000039046"/>
    </source>
</evidence>
<evidence type="ECO:0000259" key="6">
    <source>
        <dbReference type="PROSITE" id="PS51352"/>
    </source>
</evidence>
<name>A0A0A1TEM1_9HYPO</name>
<evidence type="ECO:0000256" key="2">
    <source>
        <dbReference type="ARBA" id="ARBA00038353"/>
    </source>
</evidence>
<dbReference type="HOGENOM" id="CLU_090389_14_4_1"/>
<feature type="disulfide bond" description="Redox-active" evidence="5">
    <location>
        <begin position="31"/>
        <end position="34"/>
    </location>
</feature>
<feature type="active site" description="Nucleophile" evidence="4">
    <location>
        <position position="34"/>
    </location>
</feature>
<sequence>MTVNVLESVTSYRDAVANNKLVVLDFYAMWCGDCRMIDPFYTKYAKEERFQHVYFAKIDTEAVTEAAAEADIRKLPTFQIYKDGVKVDQIYEPKPNDLLALFEKHLL</sequence>
<dbReference type="AlphaFoldDB" id="A0A0A1TEM1"/>
<dbReference type="PROSITE" id="PS51352">
    <property type="entry name" value="THIOREDOXIN_2"/>
    <property type="match status" value="1"/>
</dbReference>
<evidence type="ECO:0000256" key="4">
    <source>
        <dbReference type="PIRSR" id="PIRSR000077-1"/>
    </source>
</evidence>
<feature type="site" description="Contributes to redox potential value" evidence="4">
    <location>
        <position position="32"/>
    </location>
</feature>
<dbReference type="Proteomes" id="UP000039046">
    <property type="component" value="Unassembled WGS sequence"/>
</dbReference>
<dbReference type="PANTHER" id="PTHR10438:SF468">
    <property type="entry name" value="THIOREDOXIN-1-RELATED"/>
    <property type="match status" value="1"/>
</dbReference>
<feature type="active site" description="Nucleophile" evidence="4">
    <location>
        <position position="31"/>
    </location>
</feature>